<comment type="caution">
    <text evidence="2">The sequence shown here is derived from an EMBL/GenBank/DDBJ whole genome shotgun (WGS) entry which is preliminary data.</text>
</comment>
<dbReference type="Proteomes" id="UP001163846">
    <property type="component" value="Unassembled WGS sequence"/>
</dbReference>
<feature type="signal peptide" evidence="1">
    <location>
        <begin position="1"/>
        <end position="19"/>
    </location>
</feature>
<proteinExistence type="predicted"/>
<evidence type="ECO:0000313" key="3">
    <source>
        <dbReference type="Proteomes" id="UP001163846"/>
    </source>
</evidence>
<dbReference type="EMBL" id="MU806659">
    <property type="protein sequence ID" value="KAJ3833640.1"/>
    <property type="molecule type" value="Genomic_DNA"/>
</dbReference>
<keyword evidence="1" id="KW-0732">Signal</keyword>
<gene>
    <name evidence="2" type="ORF">F5878DRAFT_398689</name>
</gene>
<accession>A0AA38U8M3</accession>
<dbReference type="AlphaFoldDB" id="A0AA38U8M3"/>
<protein>
    <submittedName>
        <fullName evidence="2">Uncharacterized protein</fullName>
    </submittedName>
</protein>
<evidence type="ECO:0000256" key="1">
    <source>
        <dbReference type="SAM" id="SignalP"/>
    </source>
</evidence>
<feature type="chain" id="PRO_5041334269" evidence="1">
    <location>
        <begin position="20"/>
        <end position="179"/>
    </location>
</feature>
<keyword evidence="3" id="KW-1185">Reference proteome</keyword>
<evidence type="ECO:0000313" key="2">
    <source>
        <dbReference type="EMBL" id="KAJ3833640.1"/>
    </source>
</evidence>
<reference evidence="2" key="1">
    <citation type="submission" date="2022-08" db="EMBL/GenBank/DDBJ databases">
        <authorList>
            <consortium name="DOE Joint Genome Institute"/>
            <person name="Min B."/>
            <person name="Riley R."/>
            <person name="Sierra-Patev S."/>
            <person name="Naranjo-Ortiz M."/>
            <person name="Looney B."/>
            <person name="Konkel Z."/>
            <person name="Slot J.C."/>
            <person name="Sakamoto Y."/>
            <person name="Steenwyk J.L."/>
            <person name="Rokas A."/>
            <person name="Carro J."/>
            <person name="Camarero S."/>
            <person name="Ferreira P."/>
            <person name="Molpeceres G."/>
            <person name="Ruiz-Duenas F.J."/>
            <person name="Serrano A."/>
            <person name="Henrissat B."/>
            <person name="Drula E."/>
            <person name="Hughes K.W."/>
            <person name="Mata J.L."/>
            <person name="Ishikawa N.K."/>
            <person name="Vargas-Isla R."/>
            <person name="Ushijima S."/>
            <person name="Smith C.A."/>
            <person name="Ahrendt S."/>
            <person name="Andreopoulos W."/>
            <person name="He G."/>
            <person name="Labutti K."/>
            <person name="Lipzen A."/>
            <person name="Ng V."/>
            <person name="Sandor L."/>
            <person name="Barry K."/>
            <person name="Martinez A.T."/>
            <person name="Xiao Y."/>
            <person name="Gibbons J.G."/>
            <person name="Terashima K."/>
            <person name="Hibbett D.S."/>
            <person name="Grigoriev I.V."/>
        </authorList>
    </citation>
    <scope>NUCLEOTIDE SEQUENCE</scope>
    <source>
        <strain evidence="2">TFB9207</strain>
    </source>
</reference>
<organism evidence="2 3">
    <name type="scientific">Lentinula raphanica</name>
    <dbReference type="NCBI Taxonomy" id="153919"/>
    <lineage>
        <taxon>Eukaryota</taxon>
        <taxon>Fungi</taxon>
        <taxon>Dikarya</taxon>
        <taxon>Basidiomycota</taxon>
        <taxon>Agaricomycotina</taxon>
        <taxon>Agaricomycetes</taxon>
        <taxon>Agaricomycetidae</taxon>
        <taxon>Agaricales</taxon>
        <taxon>Marasmiineae</taxon>
        <taxon>Omphalotaceae</taxon>
        <taxon>Lentinula</taxon>
    </lineage>
</organism>
<sequence length="179" mass="20032">MTPWSNILLLAILAVLCSSSPVPFQQDTEEIVTNSNHIVPRDTPEAKKIVFGYFYTIPNTAPGEHGSQKRVDISSQPRTFSAPLSLNSGQAVELPANIPLSSHFAKRQLHEEEGLKAVKRLEALMNTGDYNSYFIGPNFFNMYAPQTYSQVSIRLSILSPSQTHSSFFFRPNQLSTKRK</sequence>
<name>A0AA38U8M3_9AGAR</name>